<feature type="domain" description="Ras-GAP" evidence="3">
    <location>
        <begin position="186"/>
        <end position="377"/>
    </location>
</feature>
<evidence type="ECO:0000259" key="3">
    <source>
        <dbReference type="PROSITE" id="PS50018"/>
    </source>
</evidence>
<dbReference type="InterPro" id="IPR001936">
    <property type="entry name" value="RasGAP_dom"/>
</dbReference>
<dbReference type="Proteomes" id="UP001150062">
    <property type="component" value="Unassembled WGS sequence"/>
</dbReference>
<gene>
    <name evidence="4" type="ORF">M0813_17177</name>
</gene>
<dbReference type="Gene3D" id="1.10.506.10">
    <property type="entry name" value="GTPase Activation - p120gap, domain 1"/>
    <property type="match status" value="2"/>
</dbReference>
<dbReference type="SMART" id="SM00323">
    <property type="entry name" value="RasGAP"/>
    <property type="match status" value="1"/>
</dbReference>
<dbReference type="InterPro" id="IPR039360">
    <property type="entry name" value="Ras_GTPase"/>
</dbReference>
<sequence length="518" mass="60145">MLRLKLEEDLKNENKELNLKVKRGYLLNHYNNRLGFVEIKKHEWVDILETNQNRNKIKVKYNQKDYLIINDSIERILPEPNSFFKEDIEKEILENNRKKKKIKNINFKNLKNLKKTLQSYSNNTIKNNKNNNNNNSSNNTDNLNNNGIKKTLKLQIKQINLLKELLFMGKPPLFTSYLCQIVNTSDRDLLARSLIHIFESKKLNPVLLEEIIKIEVNETVVETTLFRGNCIASKMLSAYARSTGNHFLKISLQSVIKEIINSGESLEIYENKIKENESIEQNRDKLIHFVQKLIKEILNAKLSCPLVIRDLCWKLASTTSKRFPKSKYITLAGFIFLRFLCPAIVVPESYGIIDTAPNNTSRRALVLVSKVIQSIANGTKLKERNIPELNSIILQNIPEIKTYMDCLVEPCFLCKTLKGKQDVLLIGKNPETNNFIACQGNKLTKDLIEISIDHLDIDTRSFNYHSIGFSVNDEQLILHLEKVYKLLLIPQYQKKINDQLKDNKQILEIFDQIINFNK</sequence>
<protein>
    <submittedName>
        <fullName evidence="4">Ras gtpase-activating protein</fullName>
    </submittedName>
</protein>
<dbReference type="PANTHER" id="PTHR10194:SF60">
    <property type="entry name" value="RAS GTPASE-ACTIVATING PROTEIN RASKOL"/>
    <property type="match status" value="1"/>
</dbReference>
<dbReference type="InterPro" id="IPR008936">
    <property type="entry name" value="Rho_GTPase_activation_prot"/>
</dbReference>
<dbReference type="PANTHER" id="PTHR10194">
    <property type="entry name" value="RAS GTPASE-ACTIVATING PROTEINS"/>
    <property type="match status" value="1"/>
</dbReference>
<organism evidence="4 5">
    <name type="scientific">Anaeramoeba flamelloides</name>
    <dbReference type="NCBI Taxonomy" id="1746091"/>
    <lineage>
        <taxon>Eukaryota</taxon>
        <taxon>Metamonada</taxon>
        <taxon>Anaeramoebidae</taxon>
        <taxon>Anaeramoeba</taxon>
    </lineage>
</organism>
<evidence type="ECO:0000256" key="1">
    <source>
        <dbReference type="ARBA" id="ARBA00022468"/>
    </source>
</evidence>
<keyword evidence="5" id="KW-1185">Reference proteome</keyword>
<evidence type="ECO:0000313" key="5">
    <source>
        <dbReference type="Proteomes" id="UP001150062"/>
    </source>
</evidence>
<dbReference type="EMBL" id="JAOAOG010000101">
    <property type="protein sequence ID" value="KAJ6249293.1"/>
    <property type="molecule type" value="Genomic_DNA"/>
</dbReference>
<keyword evidence="1" id="KW-0343">GTPase activation</keyword>
<dbReference type="SUPFAM" id="SSF48350">
    <property type="entry name" value="GTPase activation domain, GAP"/>
    <property type="match status" value="1"/>
</dbReference>
<proteinExistence type="predicted"/>
<dbReference type="Pfam" id="PF00616">
    <property type="entry name" value="RasGAP"/>
    <property type="match status" value="1"/>
</dbReference>
<accession>A0ABQ8YXH1</accession>
<feature type="region of interest" description="Disordered" evidence="2">
    <location>
        <begin position="122"/>
        <end position="144"/>
    </location>
</feature>
<dbReference type="PROSITE" id="PS50018">
    <property type="entry name" value="RAS_GTPASE_ACTIV_2"/>
    <property type="match status" value="1"/>
</dbReference>
<comment type="caution">
    <text evidence="4">The sequence shown here is derived from an EMBL/GenBank/DDBJ whole genome shotgun (WGS) entry which is preliminary data.</text>
</comment>
<name>A0ABQ8YXH1_9EUKA</name>
<evidence type="ECO:0000256" key="2">
    <source>
        <dbReference type="SAM" id="MobiDB-lite"/>
    </source>
</evidence>
<evidence type="ECO:0000313" key="4">
    <source>
        <dbReference type="EMBL" id="KAJ6249293.1"/>
    </source>
</evidence>
<reference evidence="4" key="1">
    <citation type="submission" date="2022-08" db="EMBL/GenBank/DDBJ databases">
        <title>Novel sulfate-reducing endosymbionts in the free-living metamonad Anaeramoeba.</title>
        <authorList>
            <person name="Jerlstrom-Hultqvist J."/>
            <person name="Cepicka I."/>
            <person name="Gallot-Lavallee L."/>
            <person name="Salas-Leiva D."/>
            <person name="Curtis B.A."/>
            <person name="Zahonova K."/>
            <person name="Pipaliya S."/>
            <person name="Dacks J."/>
            <person name="Roger A.J."/>
        </authorList>
    </citation>
    <scope>NUCLEOTIDE SEQUENCE</scope>
    <source>
        <strain evidence="4">Schooner1</strain>
    </source>
</reference>